<sequence length="1185" mass="132771">MFSNWLLVSVSIGYISLLFLIAYLGGKYRHKLLEKQNAIIYALSLGVYCTSWGFLGTSAQAANNSFTYISVYLAPILLFIFAWPFIQRIITTSLKLKITSIADLLSARFGKSQSLAFVVTLVALIGTLPYIALQLKAIVYSYKILQQNQDLNVWQIGLVVSGILAGFTIIFGIRTIDVTERHPGVMIAIAFESVVKLIAFLLVGLFVSFVIYDSPIDIWRLSQNNISFTQQFDSSSLIGMVGLLIIVMSAFLCLPRQFQVMFVEIKEKKTSNLARWLLPIYIIVFAFFAGPIGLAGTLNYGQSIDADAYVLFLPAYNGQVWLSLFAFLGAISAASSMVIVSTIALSTMLSNEIVFPLMFKLAPRKNHDFLHFQSRLLLIRKALVIAVITLSYCMLLLSPPDTLASLGEVAFGAIAQIGPALLAAFFWRRATQKGVLWGIVSGFSIWTLLNLLPQLGFYQHPLAHTGWPETTMVTLFGLCINILVLYIVSLLTRQSIREEMQSKFFYKEDKNQLPYLPKQPKVDLLELEYLVARFIGQEKSTDCFAQFNQSHKNKKHKTYNEALLFHAENTLASVMGSASAKLVISFALGGRDIAFDQVAQIVKDNSTQQLEFSRSVLQGAIENTSEGISVIDGNLNLVAWNKQYLDIFNYPKDLVYIGCPISQLIRYNLANQKHYILDIEAQVQKRIQFIRAGSKHKSERKLPNDKIINIEGNPIPGGGFVMIFSDITEFRQTENYLKEENTDLESRVLSRTKELEQANLELENANRELAHAQLKAEQAHLKKSQYLRACSHDLLQPLSAARLFSSAVCLSSRVSRQERQQIKQIDNSLEIANNLLLDLNEIARIESGNIIPDISIICVEQLFSMLQSEFSVLTKDYHIDFHCHSSKLYIKSDLTLLVRIVQNFLSNAFRYANHGKVLLGCRRKGQNLCIQVLDNGPGIPEDKQQQVFEQFTQLSTNLVGPKGLGLGLNIAQSLANILQHDLGLISKVGCGCLFSVEVPIAKEPKIIQAKATRASATLQGVGVLCIDNEMDVISGMSDLLTAWKCRVFTARTAKQALEIYQAHEEDIDILLVDYQLVDEKQSDDLQYKNSHKRTNFSNNHNKNNRCANENRLNGIELIACLRAKSHYPLPAILITATTDESVLVQAQQADIGYLRKIIKPLALRALMSSLLTRKLEQNYIPNSFN</sequence>
<dbReference type="AlphaFoldDB" id="Q082Y6"/>
<dbReference type="Gene3D" id="1.10.287.130">
    <property type="match status" value="1"/>
</dbReference>
<dbReference type="SMART" id="SM00448">
    <property type="entry name" value="REC"/>
    <property type="match status" value="1"/>
</dbReference>
<dbReference type="PROSITE" id="PS50283">
    <property type="entry name" value="NA_SOLUT_SYMP_3"/>
    <property type="match status" value="1"/>
</dbReference>
<dbReference type="InterPro" id="IPR011006">
    <property type="entry name" value="CheY-like_superfamily"/>
</dbReference>
<evidence type="ECO:0000256" key="7">
    <source>
        <dbReference type="ARBA" id="ARBA00022692"/>
    </source>
</evidence>
<dbReference type="InterPro" id="IPR038377">
    <property type="entry name" value="Na/Glc_symporter_sf"/>
</dbReference>
<dbReference type="GO" id="GO:0000155">
    <property type="term" value="F:phosphorelay sensor kinase activity"/>
    <property type="evidence" value="ECO:0007669"/>
    <property type="project" value="InterPro"/>
</dbReference>
<dbReference type="OrthoDB" id="9764438at2"/>
<evidence type="ECO:0000259" key="15">
    <source>
        <dbReference type="PROSITE" id="PS50110"/>
    </source>
</evidence>
<dbReference type="HOGENOM" id="CLU_000445_22_0_6"/>
<dbReference type="PANTHER" id="PTHR43047">
    <property type="entry name" value="TWO-COMPONENT HISTIDINE PROTEIN KINASE"/>
    <property type="match status" value="1"/>
</dbReference>
<feature type="transmembrane region" description="Helical" evidence="13">
    <location>
        <begin position="6"/>
        <end position="26"/>
    </location>
</feature>
<feature type="transmembrane region" description="Helical" evidence="13">
    <location>
        <begin position="185"/>
        <end position="212"/>
    </location>
</feature>
<dbReference type="SUPFAM" id="SSF52172">
    <property type="entry name" value="CheY-like"/>
    <property type="match status" value="2"/>
</dbReference>
<evidence type="ECO:0000256" key="10">
    <source>
        <dbReference type="ARBA" id="ARBA00023136"/>
    </source>
</evidence>
<dbReference type="InterPro" id="IPR004358">
    <property type="entry name" value="Sig_transdc_His_kin-like_C"/>
</dbReference>
<feature type="transmembrane region" description="Helical" evidence="13">
    <location>
        <begin position="276"/>
        <end position="300"/>
    </location>
</feature>
<dbReference type="eggNOG" id="COG0591">
    <property type="taxonomic scope" value="Bacteria"/>
</dbReference>
<dbReference type="Pfam" id="PF00512">
    <property type="entry name" value="HisKA"/>
    <property type="match status" value="1"/>
</dbReference>
<protein>
    <recommendedName>
        <fullName evidence="4">histidine kinase</fullName>
        <ecNumber evidence="4">2.7.13.3</ecNumber>
    </recommendedName>
</protein>
<evidence type="ECO:0000256" key="11">
    <source>
        <dbReference type="PROSITE-ProRule" id="PRU00169"/>
    </source>
</evidence>
<keyword evidence="10 13" id="KW-0472">Membrane</keyword>
<dbReference type="InterPro" id="IPR036097">
    <property type="entry name" value="HisK_dim/P_sf"/>
</dbReference>
<feature type="transmembrane region" description="Helical" evidence="13">
    <location>
        <begin position="67"/>
        <end position="86"/>
    </location>
</feature>
<keyword evidence="9 13" id="KW-1133">Transmembrane helix</keyword>
<dbReference type="SMART" id="SM00387">
    <property type="entry name" value="HATPase_c"/>
    <property type="match status" value="1"/>
</dbReference>
<dbReference type="eggNOG" id="COG0784">
    <property type="taxonomic scope" value="Bacteria"/>
</dbReference>
<feature type="transmembrane region" description="Helical" evidence="13">
    <location>
        <begin position="153"/>
        <end position="173"/>
    </location>
</feature>
<dbReference type="PROSITE" id="PS50109">
    <property type="entry name" value="HIS_KIN"/>
    <property type="match status" value="1"/>
</dbReference>
<dbReference type="Gene3D" id="3.30.565.10">
    <property type="entry name" value="Histidine kinase-like ATPase, C-terminal domain"/>
    <property type="match status" value="1"/>
</dbReference>
<evidence type="ECO:0000256" key="2">
    <source>
        <dbReference type="ARBA" id="ARBA00004141"/>
    </source>
</evidence>
<evidence type="ECO:0000256" key="5">
    <source>
        <dbReference type="ARBA" id="ARBA00022553"/>
    </source>
</evidence>
<dbReference type="Pfam" id="PF12860">
    <property type="entry name" value="PAS_7"/>
    <property type="match status" value="1"/>
</dbReference>
<feature type="transmembrane region" description="Helical" evidence="13">
    <location>
        <begin position="237"/>
        <end position="255"/>
    </location>
</feature>
<feature type="transmembrane region" description="Helical" evidence="13">
    <location>
        <begin position="320"/>
        <end position="345"/>
    </location>
</feature>
<feature type="modified residue" description="4-aspartylphosphate" evidence="11">
    <location>
        <position position="1073"/>
    </location>
</feature>
<evidence type="ECO:0000256" key="8">
    <source>
        <dbReference type="ARBA" id="ARBA00022777"/>
    </source>
</evidence>
<feature type="domain" description="Histidine kinase" evidence="14">
    <location>
        <begin position="789"/>
        <end position="1002"/>
    </location>
</feature>
<gene>
    <name evidence="16" type="ordered locus">Sfri_1829</name>
</gene>
<reference evidence="16 17" key="1">
    <citation type="submission" date="2006-08" db="EMBL/GenBank/DDBJ databases">
        <title>Complete sequence of Shewanella frigidimarina NCIMB 400.</title>
        <authorList>
            <consortium name="US DOE Joint Genome Institute"/>
            <person name="Copeland A."/>
            <person name="Lucas S."/>
            <person name="Lapidus A."/>
            <person name="Barry K."/>
            <person name="Detter J.C."/>
            <person name="Glavina del Rio T."/>
            <person name="Hammon N."/>
            <person name="Israni S."/>
            <person name="Dalin E."/>
            <person name="Tice H."/>
            <person name="Pitluck S."/>
            <person name="Fredrickson J.K."/>
            <person name="Kolker E."/>
            <person name="McCuel L.A."/>
            <person name="DiChristina T."/>
            <person name="Nealson K.H."/>
            <person name="Newman D."/>
            <person name="Tiedje J.M."/>
            <person name="Zhou J."/>
            <person name="Romine M.F."/>
            <person name="Culley D.E."/>
            <person name="Serres M."/>
            <person name="Chertkov O."/>
            <person name="Brettin T."/>
            <person name="Bruce D."/>
            <person name="Han C."/>
            <person name="Tapia R."/>
            <person name="Gilna P."/>
            <person name="Schmutz J."/>
            <person name="Larimer F."/>
            <person name="Land M."/>
            <person name="Hauser L."/>
            <person name="Kyrpides N."/>
            <person name="Mikhailova N."/>
            <person name="Richardson P."/>
        </authorList>
    </citation>
    <scope>NUCLEOTIDE SEQUENCE [LARGE SCALE GENOMIC DNA]</scope>
    <source>
        <strain evidence="16 17">NCIMB 400</strain>
    </source>
</reference>
<dbReference type="InterPro" id="IPR003661">
    <property type="entry name" value="HisK_dim/P_dom"/>
</dbReference>
<keyword evidence="8 16" id="KW-0418">Kinase</keyword>
<dbReference type="GO" id="GO:0022857">
    <property type="term" value="F:transmembrane transporter activity"/>
    <property type="evidence" value="ECO:0007669"/>
    <property type="project" value="InterPro"/>
</dbReference>
<dbReference type="SUPFAM" id="SSF55874">
    <property type="entry name" value="ATPase domain of HSP90 chaperone/DNA topoisomerase II/histidine kinase"/>
    <property type="match status" value="1"/>
</dbReference>
<evidence type="ECO:0000256" key="4">
    <source>
        <dbReference type="ARBA" id="ARBA00012438"/>
    </source>
</evidence>
<feature type="transmembrane region" description="Helical" evidence="13">
    <location>
        <begin position="409"/>
        <end position="427"/>
    </location>
</feature>
<dbReference type="InterPro" id="IPR003594">
    <property type="entry name" value="HATPase_dom"/>
</dbReference>
<evidence type="ECO:0000256" key="6">
    <source>
        <dbReference type="ARBA" id="ARBA00022679"/>
    </source>
</evidence>
<dbReference type="InterPro" id="IPR005467">
    <property type="entry name" value="His_kinase_dom"/>
</dbReference>
<feature type="coiled-coil region" evidence="12">
    <location>
        <begin position="748"/>
        <end position="782"/>
    </location>
</feature>
<evidence type="ECO:0000313" key="17">
    <source>
        <dbReference type="Proteomes" id="UP000000684"/>
    </source>
</evidence>
<dbReference type="InterPro" id="IPR035965">
    <property type="entry name" value="PAS-like_dom_sf"/>
</dbReference>
<dbReference type="PANTHER" id="PTHR43047:SF9">
    <property type="entry name" value="HISTIDINE KINASE"/>
    <property type="match status" value="1"/>
</dbReference>
<dbReference type="GO" id="GO:0005886">
    <property type="term" value="C:plasma membrane"/>
    <property type="evidence" value="ECO:0007669"/>
    <property type="project" value="TreeGrafter"/>
</dbReference>
<dbReference type="SUPFAM" id="SSF47384">
    <property type="entry name" value="Homodimeric domain of signal transducing histidine kinase"/>
    <property type="match status" value="1"/>
</dbReference>
<keyword evidence="6" id="KW-0808">Transferase</keyword>
<feature type="transmembrane region" description="Helical" evidence="13">
    <location>
        <begin position="472"/>
        <end position="492"/>
    </location>
</feature>
<dbReference type="CDD" id="cd00082">
    <property type="entry name" value="HisKA"/>
    <property type="match status" value="1"/>
</dbReference>
<dbReference type="EMBL" id="CP000447">
    <property type="protein sequence ID" value="ABI71679.1"/>
    <property type="molecule type" value="Genomic_DNA"/>
</dbReference>
<dbReference type="GeneID" id="41837193"/>
<feature type="domain" description="Response regulatory" evidence="15">
    <location>
        <begin position="1022"/>
        <end position="1174"/>
    </location>
</feature>
<comment type="similarity">
    <text evidence="3">Belongs to the sodium:solute symporter (SSF) (TC 2.A.21) family.</text>
</comment>
<dbReference type="InterPro" id="IPR001734">
    <property type="entry name" value="Na/solute_symporter"/>
</dbReference>
<dbReference type="RefSeq" id="WP_011637295.1">
    <property type="nucleotide sequence ID" value="NC_008345.1"/>
</dbReference>
<feature type="transmembrane region" description="Helical" evidence="13">
    <location>
        <begin position="115"/>
        <end position="133"/>
    </location>
</feature>
<accession>Q082Y6</accession>
<evidence type="ECO:0000259" key="14">
    <source>
        <dbReference type="PROSITE" id="PS50109"/>
    </source>
</evidence>
<dbReference type="Gene3D" id="3.40.50.2300">
    <property type="match status" value="1"/>
</dbReference>
<organism evidence="16 17">
    <name type="scientific">Shewanella frigidimarina (strain NCIMB 400)</name>
    <dbReference type="NCBI Taxonomy" id="318167"/>
    <lineage>
        <taxon>Bacteria</taxon>
        <taxon>Pseudomonadati</taxon>
        <taxon>Pseudomonadota</taxon>
        <taxon>Gammaproteobacteria</taxon>
        <taxon>Alteromonadales</taxon>
        <taxon>Shewanellaceae</taxon>
        <taxon>Shewanella</taxon>
    </lineage>
</organism>
<comment type="subcellular location">
    <subcellularLocation>
        <location evidence="2">Membrane</location>
        <topology evidence="2">Multi-pass membrane protein</topology>
    </subcellularLocation>
</comment>
<evidence type="ECO:0000256" key="13">
    <source>
        <dbReference type="SAM" id="Phobius"/>
    </source>
</evidence>
<dbReference type="SMART" id="SM00388">
    <property type="entry name" value="HisKA"/>
    <property type="match status" value="1"/>
</dbReference>
<keyword evidence="5 11" id="KW-0597">Phosphoprotein</keyword>
<dbReference type="InterPro" id="IPR001789">
    <property type="entry name" value="Sig_transdc_resp-reg_receiver"/>
</dbReference>
<dbReference type="InterPro" id="IPR036890">
    <property type="entry name" value="HATPase_C_sf"/>
</dbReference>
<feature type="transmembrane region" description="Helical" evidence="13">
    <location>
        <begin position="38"/>
        <end position="55"/>
    </location>
</feature>
<keyword evidence="17" id="KW-1185">Reference proteome</keyword>
<name>Q082Y6_SHEFN</name>
<dbReference type="KEGG" id="sfr:Sfri_1829"/>
<dbReference type="EC" id="2.7.13.3" evidence="4"/>
<keyword evidence="12" id="KW-0175">Coiled coil</keyword>
<evidence type="ECO:0000256" key="1">
    <source>
        <dbReference type="ARBA" id="ARBA00000085"/>
    </source>
</evidence>
<dbReference type="SUPFAM" id="SSF55785">
    <property type="entry name" value="PYP-like sensor domain (PAS domain)"/>
    <property type="match status" value="1"/>
</dbReference>
<evidence type="ECO:0000256" key="9">
    <source>
        <dbReference type="ARBA" id="ARBA00022989"/>
    </source>
</evidence>
<dbReference type="PRINTS" id="PR00344">
    <property type="entry name" value="BCTRLSENSOR"/>
</dbReference>
<comment type="catalytic activity">
    <reaction evidence="1">
        <text>ATP + protein L-histidine = ADP + protein N-phospho-L-histidine.</text>
        <dbReference type="EC" id="2.7.13.3"/>
    </reaction>
</comment>
<feature type="transmembrane region" description="Helical" evidence="13">
    <location>
        <begin position="434"/>
        <end position="452"/>
    </location>
</feature>
<dbReference type="Proteomes" id="UP000000684">
    <property type="component" value="Chromosome"/>
</dbReference>
<dbReference type="Gene3D" id="3.30.450.20">
    <property type="entry name" value="PAS domain"/>
    <property type="match status" value="1"/>
</dbReference>
<dbReference type="CDD" id="cd00075">
    <property type="entry name" value="HATPase"/>
    <property type="match status" value="1"/>
</dbReference>
<keyword evidence="7 13" id="KW-0812">Transmembrane</keyword>
<dbReference type="PROSITE" id="PS50110">
    <property type="entry name" value="RESPONSE_REGULATORY"/>
    <property type="match status" value="1"/>
</dbReference>
<dbReference type="GO" id="GO:0009927">
    <property type="term" value="F:histidine phosphotransfer kinase activity"/>
    <property type="evidence" value="ECO:0007669"/>
    <property type="project" value="TreeGrafter"/>
</dbReference>
<feature type="transmembrane region" description="Helical" evidence="13">
    <location>
        <begin position="378"/>
        <end position="397"/>
    </location>
</feature>
<dbReference type="CDD" id="cd10322">
    <property type="entry name" value="SLC5sbd"/>
    <property type="match status" value="1"/>
</dbReference>
<proteinExistence type="inferred from homology"/>
<dbReference type="STRING" id="318167.Sfri_1829"/>
<evidence type="ECO:0000256" key="3">
    <source>
        <dbReference type="ARBA" id="ARBA00006434"/>
    </source>
</evidence>
<dbReference type="Gene3D" id="1.20.1730.10">
    <property type="entry name" value="Sodium/glucose cotransporter"/>
    <property type="match status" value="1"/>
</dbReference>
<dbReference type="Pfam" id="PF02518">
    <property type="entry name" value="HATPase_c"/>
    <property type="match status" value="1"/>
</dbReference>
<evidence type="ECO:0000256" key="12">
    <source>
        <dbReference type="SAM" id="Coils"/>
    </source>
</evidence>
<dbReference type="eggNOG" id="COG2205">
    <property type="taxonomic scope" value="Bacteria"/>
</dbReference>
<evidence type="ECO:0000313" key="16">
    <source>
        <dbReference type="EMBL" id="ABI71679.1"/>
    </source>
</evidence>
<dbReference type="CDD" id="cd00156">
    <property type="entry name" value="REC"/>
    <property type="match status" value="1"/>
</dbReference>